<sequence length="146" mass="15717">MMQTDPLVDPQALRDARVKAGLTQHELARLVGVAGGERVSRWERSASVPRAEVLHRIADVLNVTSADLLVPATGDPDLRRLRVLAGLSARQVAEETHVSVPTYARWESGQLDRMPSQVALQALAKVLGVGVDEVRAALTAARRGGE</sequence>
<dbReference type="PROSITE" id="PS50943">
    <property type="entry name" value="HTH_CROC1"/>
    <property type="match status" value="2"/>
</dbReference>
<evidence type="ECO:0000313" key="4">
    <source>
        <dbReference type="Proteomes" id="UP000588586"/>
    </source>
</evidence>
<dbReference type="Proteomes" id="UP000588586">
    <property type="component" value="Unassembled WGS sequence"/>
</dbReference>
<dbReference type="Pfam" id="PF01381">
    <property type="entry name" value="HTH_3"/>
    <property type="match status" value="2"/>
</dbReference>
<dbReference type="SMART" id="SM00530">
    <property type="entry name" value="HTH_XRE"/>
    <property type="match status" value="2"/>
</dbReference>
<evidence type="ECO:0000259" key="2">
    <source>
        <dbReference type="PROSITE" id="PS50943"/>
    </source>
</evidence>
<keyword evidence="1" id="KW-0238">DNA-binding</keyword>
<evidence type="ECO:0000256" key="1">
    <source>
        <dbReference type="ARBA" id="ARBA00023125"/>
    </source>
</evidence>
<protein>
    <submittedName>
        <fullName evidence="3">Helix-turn-helix transcriptional regulator</fullName>
    </submittedName>
</protein>
<dbReference type="EMBL" id="JABEPQ010000002">
    <property type="protein sequence ID" value="NNM46996.1"/>
    <property type="molecule type" value="Genomic_DNA"/>
</dbReference>
<feature type="domain" description="HTH cro/C1-type" evidence="2">
    <location>
        <begin position="13"/>
        <end position="68"/>
    </location>
</feature>
<reference evidence="3 4" key="1">
    <citation type="submission" date="2020-04" db="EMBL/GenBank/DDBJ databases">
        <title>Knoellia sp. isolate from air conditioner.</title>
        <authorList>
            <person name="Chea S."/>
            <person name="Kim D.-U."/>
        </authorList>
    </citation>
    <scope>NUCLEOTIDE SEQUENCE [LARGE SCALE GENOMIC DNA]</scope>
    <source>
        <strain evidence="3 4">DB2414S</strain>
    </source>
</reference>
<proteinExistence type="predicted"/>
<dbReference type="InterPro" id="IPR010982">
    <property type="entry name" value="Lambda_DNA-bd_dom_sf"/>
</dbReference>
<accession>A0A849HB89</accession>
<dbReference type="InterPro" id="IPR001387">
    <property type="entry name" value="Cro/C1-type_HTH"/>
</dbReference>
<dbReference type="GO" id="GO:0003677">
    <property type="term" value="F:DNA binding"/>
    <property type="evidence" value="ECO:0007669"/>
    <property type="project" value="UniProtKB-KW"/>
</dbReference>
<dbReference type="PANTHER" id="PTHR46558">
    <property type="entry name" value="TRACRIPTIONAL REGULATORY PROTEIN-RELATED-RELATED"/>
    <property type="match status" value="1"/>
</dbReference>
<name>A0A849HB89_9MICO</name>
<dbReference type="Gene3D" id="1.10.260.40">
    <property type="entry name" value="lambda repressor-like DNA-binding domains"/>
    <property type="match status" value="2"/>
</dbReference>
<dbReference type="AlphaFoldDB" id="A0A849HB89"/>
<organism evidence="3 4">
    <name type="scientific">Knoellia koreensis</name>
    <dbReference type="NCBI Taxonomy" id="2730921"/>
    <lineage>
        <taxon>Bacteria</taxon>
        <taxon>Bacillati</taxon>
        <taxon>Actinomycetota</taxon>
        <taxon>Actinomycetes</taxon>
        <taxon>Micrococcales</taxon>
        <taxon>Intrasporangiaceae</taxon>
        <taxon>Knoellia</taxon>
    </lineage>
</organism>
<dbReference type="SUPFAM" id="SSF47413">
    <property type="entry name" value="lambda repressor-like DNA-binding domains"/>
    <property type="match status" value="2"/>
</dbReference>
<dbReference type="CDD" id="cd00093">
    <property type="entry name" value="HTH_XRE"/>
    <property type="match status" value="2"/>
</dbReference>
<dbReference type="PANTHER" id="PTHR46558:SF11">
    <property type="entry name" value="HTH-TYPE TRANSCRIPTIONAL REGULATOR XRE"/>
    <property type="match status" value="1"/>
</dbReference>
<feature type="domain" description="HTH cro/C1-type" evidence="2">
    <location>
        <begin position="78"/>
        <end position="134"/>
    </location>
</feature>
<comment type="caution">
    <text evidence="3">The sequence shown here is derived from an EMBL/GenBank/DDBJ whole genome shotgun (WGS) entry which is preliminary data.</text>
</comment>
<evidence type="ECO:0000313" key="3">
    <source>
        <dbReference type="EMBL" id="NNM46996.1"/>
    </source>
</evidence>
<gene>
    <name evidence="3" type="ORF">HJG52_13385</name>
</gene>
<keyword evidence="4" id="KW-1185">Reference proteome</keyword>